<feature type="compositionally biased region" description="Polar residues" evidence="8">
    <location>
        <begin position="388"/>
        <end position="407"/>
    </location>
</feature>
<dbReference type="SUPFAM" id="SSF57850">
    <property type="entry name" value="RING/U-box"/>
    <property type="match status" value="1"/>
</dbReference>
<feature type="compositionally biased region" description="Low complexity" evidence="8">
    <location>
        <begin position="305"/>
        <end position="340"/>
    </location>
</feature>
<comment type="pathway">
    <text evidence="6">Protein modification; protein ubiquitination.</text>
</comment>
<dbReference type="PANTHER" id="PTHR23163">
    <property type="entry name" value="RING FINGER PROTEIN-RELATED"/>
    <property type="match status" value="1"/>
</dbReference>
<dbReference type="InterPro" id="IPR013083">
    <property type="entry name" value="Znf_RING/FYVE/PHD"/>
</dbReference>
<keyword evidence="6" id="KW-0833">Ubl conjugation pathway</keyword>
<sequence length="834" mass="92661">MKRKHEGENGAAGAGRRKKSSSLKALPTVESEPAVLVHKNRELALQVKRLKRKLKDTKKRAEDGERVRERFDSTMSSVSRLTNEFAAEAGKLLGTSVGDVVLAPEDDVEGKELAKLADRDFESGEAFARALFGARAHGMLAKLVAQAVPEFKEAEDDEDDGAGKEPDAVVTELGAFLDVRVSKSLRMAMALLRKVYENVLGKGDAAREEATRRILANETGQAEAQLRAMAKDLERRCRLYSDRVLALETQNRTLRFAKDDAEEERNVLARRLGAMCVKAMSDAQIAATAERLKATNGAVGAAAASSSSASSSSSSGTPAPAASSSSAAGAATQAEGQQAGEGRDDKEWKDMENLASERLREIEMHVTEKKGLVEELETLRSKVALHAQEQQQASKTSDPTGSDLSGTVPQVEYAHVVRELNLAQAEIGRAKESENQALAKLQLAQKALPDLEAQMTQRITEREKQLSEQIQKLRDETTDARNRYERANSAAKTIPGLENRVNEYKALVESAQGEVERLKVEVAKLKAEPPATAVLREKLEALAKDKWPSDEDKRSVALLQTDLAAKQKELDGQRANEESLEDEIQAVSEAFTNMQNSNKRLLSQNDELERLSNRSSKRILEMNESISKLKQQLRNSRALLEAEQNLRKNQDADMQGLQAQIQALSQTSAKAQEHAHAMNERLVQVTRDHREQDAKYKKMISTVESLQATIKELEASSSNFRKEREDALHKVRRVEEEKLKIKRKLEKSRAAGVQAVGGGDLRMKGMVAALRCPLRPEYWKDSIIIRCCHMFSRKALDDNLRVRNRKCPTCKVLFSKDDIRSIHLYHSNDYDDEN</sequence>
<organism evidence="9 10">
    <name type="scientific">Durusdinium trenchii</name>
    <dbReference type="NCBI Taxonomy" id="1381693"/>
    <lineage>
        <taxon>Eukaryota</taxon>
        <taxon>Sar</taxon>
        <taxon>Alveolata</taxon>
        <taxon>Dinophyceae</taxon>
        <taxon>Suessiales</taxon>
        <taxon>Symbiodiniaceae</taxon>
        <taxon>Durusdinium</taxon>
    </lineage>
</organism>
<accession>A0ABP0K2K6</accession>
<feature type="coiled-coil region" evidence="7">
    <location>
        <begin position="230"/>
        <end position="267"/>
    </location>
</feature>
<comment type="catalytic activity">
    <reaction evidence="6">
        <text>S-ubiquitinyl-[E2 ubiquitin-conjugating enzyme]-L-cysteine + [acceptor protein]-L-lysine = [E2 ubiquitin-conjugating enzyme]-L-cysteine + N(6)-ubiquitinyl-[acceptor protein]-L-lysine.</text>
        <dbReference type="EC" id="2.3.2.27"/>
    </reaction>
</comment>
<keyword evidence="6" id="KW-0156">Chromatin regulator</keyword>
<comment type="caution">
    <text evidence="9">The sequence shown here is derived from an EMBL/GenBank/DDBJ whole genome shotgun (WGS) entry which is preliminary data.</text>
</comment>
<comment type="subcellular location">
    <subcellularLocation>
        <location evidence="1 6">Nucleus</location>
    </subcellularLocation>
</comment>
<evidence type="ECO:0000313" key="10">
    <source>
        <dbReference type="Proteomes" id="UP001642464"/>
    </source>
</evidence>
<dbReference type="PANTHER" id="PTHR23163:SF0">
    <property type="entry name" value="E3 UBIQUITIN-PROTEIN LIGASE BRE1"/>
    <property type="match status" value="1"/>
</dbReference>
<dbReference type="EMBL" id="CAXAMM010009562">
    <property type="protein sequence ID" value="CAK9020766.1"/>
    <property type="molecule type" value="Genomic_DNA"/>
</dbReference>
<dbReference type="InterPro" id="IPR013956">
    <property type="entry name" value="E3_ubiquit_lig_Bre1"/>
</dbReference>
<evidence type="ECO:0000256" key="2">
    <source>
        <dbReference type="ARBA" id="ARBA00022723"/>
    </source>
</evidence>
<feature type="coiled-coil region" evidence="7">
    <location>
        <begin position="556"/>
        <end position="751"/>
    </location>
</feature>
<evidence type="ECO:0000256" key="4">
    <source>
        <dbReference type="ARBA" id="ARBA00022833"/>
    </source>
</evidence>
<evidence type="ECO:0000256" key="6">
    <source>
        <dbReference type="RuleBase" id="RU365038"/>
    </source>
</evidence>
<evidence type="ECO:0000256" key="3">
    <source>
        <dbReference type="ARBA" id="ARBA00022771"/>
    </source>
</evidence>
<dbReference type="Proteomes" id="UP001642464">
    <property type="component" value="Unassembled WGS sequence"/>
</dbReference>
<keyword evidence="4 6" id="KW-0862">Zinc</keyword>
<evidence type="ECO:0000256" key="8">
    <source>
        <dbReference type="SAM" id="MobiDB-lite"/>
    </source>
</evidence>
<proteinExistence type="inferred from homology"/>
<keyword evidence="3 6" id="KW-0863">Zinc-finger</keyword>
<keyword evidence="2 6" id="KW-0479">Metal-binding</keyword>
<feature type="coiled-coil region" evidence="7">
    <location>
        <begin position="456"/>
        <end position="528"/>
    </location>
</feature>
<feature type="coiled-coil region" evidence="7">
    <location>
        <begin position="40"/>
        <end position="67"/>
    </location>
</feature>
<dbReference type="EC" id="2.3.2.27" evidence="6"/>
<evidence type="ECO:0000256" key="5">
    <source>
        <dbReference type="ARBA" id="ARBA00023242"/>
    </source>
</evidence>
<feature type="region of interest" description="Disordered" evidence="8">
    <location>
        <begin position="386"/>
        <end position="407"/>
    </location>
</feature>
<feature type="region of interest" description="Disordered" evidence="8">
    <location>
        <begin position="1"/>
        <end position="28"/>
    </location>
</feature>
<protein>
    <recommendedName>
        <fullName evidence="6">E3 ubiquitin protein ligase</fullName>
        <ecNumber evidence="6">2.3.2.27</ecNumber>
    </recommendedName>
</protein>
<comment type="similarity">
    <text evidence="6">Belongs to the BRE1 family.</text>
</comment>
<feature type="region of interest" description="Disordered" evidence="8">
    <location>
        <begin position="305"/>
        <end position="347"/>
    </location>
</feature>
<dbReference type="Gene3D" id="3.30.40.10">
    <property type="entry name" value="Zinc/RING finger domain, C3HC4 (zinc finger)"/>
    <property type="match status" value="1"/>
</dbReference>
<gene>
    <name evidence="9" type="ORF">SCF082_LOCUS15045</name>
</gene>
<keyword evidence="5 6" id="KW-0539">Nucleus</keyword>
<evidence type="ECO:0000313" key="9">
    <source>
        <dbReference type="EMBL" id="CAK9020766.1"/>
    </source>
</evidence>
<keyword evidence="10" id="KW-1185">Reference proteome</keyword>
<reference evidence="9 10" key="1">
    <citation type="submission" date="2024-02" db="EMBL/GenBank/DDBJ databases">
        <authorList>
            <person name="Chen Y."/>
            <person name="Shah S."/>
            <person name="Dougan E. K."/>
            <person name="Thang M."/>
            <person name="Chan C."/>
        </authorList>
    </citation>
    <scope>NUCLEOTIDE SEQUENCE [LARGE SCALE GENOMIC DNA]</scope>
</reference>
<evidence type="ECO:0000256" key="7">
    <source>
        <dbReference type="SAM" id="Coils"/>
    </source>
</evidence>
<keyword evidence="6 9" id="KW-0808">Transferase</keyword>
<name>A0ABP0K2K6_9DINO</name>
<evidence type="ECO:0000256" key="1">
    <source>
        <dbReference type="ARBA" id="ARBA00004123"/>
    </source>
</evidence>
<keyword evidence="6 7" id="KW-0175">Coiled coil</keyword>
<dbReference type="GO" id="GO:0016740">
    <property type="term" value="F:transferase activity"/>
    <property type="evidence" value="ECO:0007669"/>
    <property type="project" value="UniProtKB-KW"/>
</dbReference>